<keyword evidence="5 6" id="KW-0472">Membrane</keyword>
<evidence type="ECO:0000256" key="5">
    <source>
        <dbReference type="ARBA" id="ARBA00023136"/>
    </source>
</evidence>
<dbReference type="InterPro" id="IPR018385">
    <property type="entry name" value="C4_dicarb_anaerob_car-like"/>
</dbReference>
<evidence type="ECO:0000256" key="1">
    <source>
        <dbReference type="ARBA" id="ARBA00004651"/>
    </source>
</evidence>
<comment type="subcellular location">
    <subcellularLocation>
        <location evidence="1">Cell membrane</location>
        <topology evidence="1">Multi-pass membrane protein</topology>
    </subcellularLocation>
</comment>
<evidence type="ECO:0000313" key="8">
    <source>
        <dbReference type="Proteomes" id="UP000075606"/>
    </source>
</evidence>
<dbReference type="AlphaFoldDB" id="A0A150X3S1"/>
<dbReference type="InterPro" id="IPR051679">
    <property type="entry name" value="DASS-Related_Transporters"/>
</dbReference>
<sequence>MRKFKFPSAYTTLYIIIIISALATWLLPAGSYDTLTYTDGQFLVEGNKSATLPGTQATLDSLGLQMELSKFEEGKIKKPVSIPNTYEQVDANPQGFKAILFAPIKGIYDSIDIILLVIIIGGFIGVFQLSGALERGVGFISEKLEGREKWLIIITMTLIALGGTTFGMQEETIAFYPILVPIFIAAGYDLLVPVAAIYIGSCIGLIGATVNPFSTIIASDAAGVSWTLGLYSRLIMMVLTGVVAITYVVRYAERVKADPAKSLLHGLDIKNPFAKKQVTVPGAMTPLTWVLLTLFALSFIVMVYGVAVLGWWLEEMTALFLAAALIIGLLQRTSEAKFVEAFVDGAKDLLGVALIIGIARGITIVMNEGMISGTLLNEASDLVSGTSPLVFLPVLMVVFFVLAFFISSSSGLALVSMPIMGALGNVVGVPSEEIVNAYLFGFGMMQLFTPSGLVLPSLAMVNVPYNVWVKFNLKLLYMLAPLGAIVLILGYLL</sequence>
<name>A0A150X3S1_9BACT</name>
<evidence type="ECO:0000256" key="2">
    <source>
        <dbReference type="ARBA" id="ARBA00022475"/>
    </source>
</evidence>
<feature type="transmembrane region" description="Helical" evidence="6">
    <location>
        <begin position="174"/>
        <end position="191"/>
    </location>
</feature>
<keyword evidence="8" id="KW-1185">Reference proteome</keyword>
<dbReference type="Pfam" id="PF03606">
    <property type="entry name" value="DcuC"/>
    <property type="match status" value="1"/>
</dbReference>
<feature type="transmembrane region" description="Helical" evidence="6">
    <location>
        <begin position="110"/>
        <end position="129"/>
    </location>
</feature>
<organism evidence="7 8">
    <name type="scientific">Roseivirga spongicola</name>
    <dbReference type="NCBI Taxonomy" id="333140"/>
    <lineage>
        <taxon>Bacteria</taxon>
        <taxon>Pseudomonadati</taxon>
        <taxon>Bacteroidota</taxon>
        <taxon>Cytophagia</taxon>
        <taxon>Cytophagales</taxon>
        <taxon>Roseivirgaceae</taxon>
        <taxon>Roseivirga</taxon>
    </lineage>
</organism>
<feature type="transmembrane region" description="Helical" evidence="6">
    <location>
        <begin position="412"/>
        <end position="431"/>
    </location>
</feature>
<evidence type="ECO:0000313" key="7">
    <source>
        <dbReference type="EMBL" id="KYG73368.1"/>
    </source>
</evidence>
<feature type="transmembrane region" description="Helical" evidence="6">
    <location>
        <begin position="475"/>
        <end position="492"/>
    </location>
</feature>
<feature type="transmembrane region" description="Helical" evidence="6">
    <location>
        <begin position="289"/>
        <end position="312"/>
    </location>
</feature>
<keyword evidence="4 6" id="KW-1133">Transmembrane helix</keyword>
<comment type="caution">
    <text evidence="7">The sequence shown here is derived from an EMBL/GenBank/DDBJ whole genome shotgun (WGS) entry which is preliminary data.</text>
</comment>
<dbReference type="GO" id="GO:0005886">
    <property type="term" value="C:plasma membrane"/>
    <property type="evidence" value="ECO:0007669"/>
    <property type="project" value="UniProtKB-SubCell"/>
</dbReference>
<dbReference type="EMBL" id="LRPC01000028">
    <property type="protein sequence ID" value="KYG73368.1"/>
    <property type="molecule type" value="Genomic_DNA"/>
</dbReference>
<dbReference type="RefSeq" id="WP_068221607.1">
    <property type="nucleotide sequence ID" value="NZ_LRPC01000028.1"/>
</dbReference>
<keyword evidence="3 6" id="KW-0812">Transmembrane</keyword>
<feature type="transmembrane region" description="Helical" evidence="6">
    <location>
        <begin position="386"/>
        <end position="405"/>
    </location>
</feature>
<feature type="transmembrane region" description="Helical" evidence="6">
    <location>
        <begin position="198"/>
        <end position="218"/>
    </location>
</feature>
<feature type="transmembrane region" description="Helical" evidence="6">
    <location>
        <begin position="437"/>
        <end position="463"/>
    </location>
</feature>
<accession>A0A150X3S1</accession>
<dbReference type="Proteomes" id="UP000075606">
    <property type="component" value="Unassembled WGS sequence"/>
</dbReference>
<dbReference type="PANTHER" id="PTHR43652:SF6">
    <property type="entry name" value="ARGININE REPRESSOR"/>
    <property type="match status" value="1"/>
</dbReference>
<dbReference type="PANTHER" id="PTHR43652">
    <property type="entry name" value="BASIC AMINO ACID ANTIPORTER YFCC-RELATED"/>
    <property type="match status" value="1"/>
</dbReference>
<protein>
    <recommendedName>
        <fullName evidence="9">C4-dicarboxylate ABC transporter</fullName>
    </recommendedName>
</protein>
<proteinExistence type="predicted"/>
<dbReference type="OrthoDB" id="255482at2"/>
<evidence type="ECO:0000256" key="6">
    <source>
        <dbReference type="SAM" id="Phobius"/>
    </source>
</evidence>
<feature type="transmembrane region" description="Helical" evidence="6">
    <location>
        <begin position="318"/>
        <end position="334"/>
    </location>
</feature>
<feature type="transmembrane region" description="Helical" evidence="6">
    <location>
        <begin position="230"/>
        <end position="249"/>
    </location>
</feature>
<feature type="transmembrane region" description="Helical" evidence="6">
    <location>
        <begin position="346"/>
        <end position="366"/>
    </location>
</feature>
<feature type="transmembrane region" description="Helical" evidence="6">
    <location>
        <begin position="12"/>
        <end position="32"/>
    </location>
</feature>
<keyword evidence="2" id="KW-1003">Cell membrane</keyword>
<evidence type="ECO:0000256" key="3">
    <source>
        <dbReference type="ARBA" id="ARBA00022692"/>
    </source>
</evidence>
<feature type="transmembrane region" description="Helical" evidence="6">
    <location>
        <begin position="150"/>
        <end position="168"/>
    </location>
</feature>
<reference evidence="7 8" key="1">
    <citation type="submission" date="2016-01" db="EMBL/GenBank/DDBJ databases">
        <title>Genome sequencing of Roseivirga spongicola UST030701-084.</title>
        <authorList>
            <person name="Selvaratnam C."/>
            <person name="Thevarajoo S."/>
            <person name="Goh K.M."/>
            <person name="Ee R."/>
            <person name="Chan K.-G."/>
            <person name="Chong C.S."/>
        </authorList>
    </citation>
    <scope>NUCLEOTIDE SEQUENCE [LARGE SCALE GENOMIC DNA]</scope>
    <source>
        <strain evidence="7 8">UST030701-084</strain>
    </source>
</reference>
<evidence type="ECO:0000256" key="4">
    <source>
        <dbReference type="ARBA" id="ARBA00022989"/>
    </source>
</evidence>
<evidence type="ECO:0008006" key="9">
    <source>
        <dbReference type="Google" id="ProtNLM"/>
    </source>
</evidence>
<gene>
    <name evidence="7" type="ORF">AWW68_11725</name>
</gene>